<gene>
    <name evidence="2" type="ORF">JZO71_08530</name>
</gene>
<evidence type="ECO:0000259" key="1">
    <source>
        <dbReference type="Pfam" id="PF00857"/>
    </source>
</evidence>
<dbReference type="Gene3D" id="3.40.50.850">
    <property type="entry name" value="Isochorismatase-like"/>
    <property type="match status" value="1"/>
</dbReference>
<protein>
    <submittedName>
        <fullName evidence="2">Cysteine hydrolase</fullName>
    </submittedName>
</protein>
<dbReference type="Proteomes" id="UP000664832">
    <property type="component" value="Unassembled WGS sequence"/>
</dbReference>
<dbReference type="SUPFAM" id="SSF52499">
    <property type="entry name" value="Isochorismatase-like hydrolases"/>
    <property type="match status" value="1"/>
</dbReference>
<evidence type="ECO:0000313" key="2">
    <source>
        <dbReference type="EMBL" id="MBO0482365.1"/>
    </source>
</evidence>
<organism evidence="2 3">
    <name type="scientific">Candidatus Enterococcus courvalinii</name>
    <dbReference type="NCBI Taxonomy" id="2815329"/>
    <lineage>
        <taxon>Bacteria</taxon>
        <taxon>Bacillati</taxon>
        <taxon>Bacillota</taxon>
        <taxon>Bacilli</taxon>
        <taxon>Lactobacillales</taxon>
        <taxon>Enterococcaceae</taxon>
        <taxon>Enterococcus</taxon>
    </lineage>
</organism>
<dbReference type="GO" id="GO:0016787">
    <property type="term" value="F:hydrolase activity"/>
    <property type="evidence" value="ECO:0007669"/>
    <property type="project" value="UniProtKB-KW"/>
</dbReference>
<feature type="domain" description="Isochorismatase-like" evidence="1">
    <location>
        <begin position="1"/>
        <end position="126"/>
    </location>
</feature>
<reference evidence="2 3" key="1">
    <citation type="submission" date="2021-03" db="EMBL/GenBank/DDBJ databases">
        <title>Enterococcal diversity collection.</title>
        <authorList>
            <person name="Gilmore M.S."/>
            <person name="Schwartzman J."/>
            <person name="Van Tyne D."/>
            <person name="Martin M."/>
            <person name="Earl A.M."/>
            <person name="Manson A.L."/>
            <person name="Straub T."/>
            <person name="Salamzade R."/>
            <person name="Saavedra J."/>
            <person name="Lebreton F."/>
            <person name="Prichula J."/>
            <person name="Schaufler K."/>
            <person name="Gaca A."/>
            <person name="Sgardioli B."/>
            <person name="Wagenaar J."/>
            <person name="Strong T."/>
        </authorList>
    </citation>
    <scope>NUCLEOTIDE SEQUENCE [LARGE SCALE GENOMIC DNA]</scope>
    <source>
        <strain evidence="2 3">MSG2901</strain>
    </source>
</reference>
<sequence>MLVIIDMQNHILNPTSKFYVPNATHLVHPITQRLEKARKTNEYVLFTRDIPVEKKGKAEETNDLQLISALTPLEKEQVIKKYYFTIPPEKLVEIKDNFFANKQEEKKIEVTGVETHLCILANVLALQSAFPEAEFTINQRLVASKEQQAVAFDLLKHFNVSIVE</sequence>
<comment type="caution">
    <text evidence="2">The sequence shown here is derived from an EMBL/GenBank/DDBJ whole genome shotgun (WGS) entry which is preliminary data.</text>
</comment>
<dbReference type="InterPro" id="IPR036380">
    <property type="entry name" value="Isochorismatase-like_sf"/>
</dbReference>
<dbReference type="RefSeq" id="WP_206899069.1">
    <property type="nucleotide sequence ID" value="NZ_JAFLWI010000011.1"/>
</dbReference>
<dbReference type="Pfam" id="PF00857">
    <property type="entry name" value="Isochorismatase"/>
    <property type="match status" value="1"/>
</dbReference>
<name>A0ABS3I103_9ENTE</name>
<dbReference type="EMBL" id="JAFLWI010000011">
    <property type="protein sequence ID" value="MBO0482365.1"/>
    <property type="molecule type" value="Genomic_DNA"/>
</dbReference>
<evidence type="ECO:0000313" key="3">
    <source>
        <dbReference type="Proteomes" id="UP000664832"/>
    </source>
</evidence>
<keyword evidence="2" id="KW-0378">Hydrolase</keyword>
<proteinExistence type="predicted"/>
<accession>A0ABS3I103</accession>
<keyword evidence="3" id="KW-1185">Reference proteome</keyword>
<dbReference type="InterPro" id="IPR000868">
    <property type="entry name" value="Isochorismatase-like_dom"/>
</dbReference>